<reference evidence="7" key="1">
    <citation type="submission" date="2022-08" db="UniProtKB">
        <authorList>
            <consortium name="EnsemblMetazoa"/>
        </authorList>
    </citation>
    <scope>IDENTIFICATION</scope>
    <source>
        <strain evidence="7">05x7-T-G4-1.051#20</strain>
    </source>
</reference>
<feature type="domain" description="Cadherin" evidence="6">
    <location>
        <begin position="139"/>
        <end position="228"/>
    </location>
</feature>
<dbReference type="Gene3D" id="2.60.40.60">
    <property type="entry name" value="Cadherins"/>
    <property type="match status" value="3"/>
</dbReference>
<dbReference type="EnsemblMetazoa" id="G14674.1">
    <property type="protein sequence ID" value="G14674.1:cds"/>
    <property type="gene ID" value="G14674"/>
</dbReference>
<dbReference type="EnsemblMetazoa" id="G14674.9">
    <property type="protein sequence ID" value="G14674.9:cds"/>
    <property type="gene ID" value="G14674"/>
</dbReference>
<dbReference type="PRINTS" id="PR00205">
    <property type="entry name" value="CADHERIN"/>
</dbReference>
<feature type="domain" description="Cadherin" evidence="6">
    <location>
        <begin position="334"/>
        <end position="434"/>
    </location>
</feature>
<dbReference type="EnsemblMetazoa" id="G14674.3">
    <property type="protein sequence ID" value="G14674.3:cds"/>
    <property type="gene ID" value="G14674"/>
</dbReference>
<keyword evidence="5" id="KW-0732">Signal</keyword>
<dbReference type="GO" id="GO:0005886">
    <property type="term" value="C:plasma membrane"/>
    <property type="evidence" value="ECO:0007669"/>
    <property type="project" value="UniProtKB-SubCell"/>
</dbReference>
<dbReference type="GO" id="GO:0005509">
    <property type="term" value="F:calcium ion binding"/>
    <property type="evidence" value="ECO:0007669"/>
    <property type="project" value="UniProtKB-UniRule"/>
</dbReference>
<keyword evidence="4" id="KW-0472">Membrane</keyword>
<feature type="domain" description="Cadherin" evidence="6">
    <location>
        <begin position="230"/>
        <end position="334"/>
    </location>
</feature>
<keyword evidence="1 4" id="KW-0812">Transmembrane</keyword>
<organism evidence="7 8">
    <name type="scientific">Magallana gigas</name>
    <name type="common">Pacific oyster</name>
    <name type="synonym">Crassostrea gigas</name>
    <dbReference type="NCBI Taxonomy" id="29159"/>
    <lineage>
        <taxon>Eukaryota</taxon>
        <taxon>Metazoa</taxon>
        <taxon>Spiralia</taxon>
        <taxon>Lophotrochozoa</taxon>
        <taxon>Mollusca</taxon>
        <taxon>Bivalvia</taxon>
        <taxon>Autobranchia</taxon>
        <taxon>Pteriomorphia</taxon>
        <taxon>Ostreida</taxon>
        <taxon>Ostreoidea</taxon>
        <taxon>Ostreidae</taxon>
        <taxon>Magallana</taxon>
    </lineage>
</organism>
<dbReference type="PANTHER" id="PTHR24026">
    <property type="entry name" value="FAT ATYPICAL CADHERIN-RELATED"/>
    <property type="match status" value="1"/>
</dbReference>
<keyword evidence="3" id="KW-0106">Calcium</keyword>
<evidence type="ECO:0000256" key="5">
    <source>
        <dbReference type="SAM" id="SignalP"/>
    </source>
</evidence>
<dbReference type="SUPFAM" id="SSF49313">
    <property type="entry name" value="Cadherin-like"/>
    <property type="match status" value="3"/>
</dbReference>
<accession>A0A8W8ILE8</accession>
<evidence type="ECO:0000256" key="3">
    <source>
        <dbReference type="PROSITE-ProRule" id="PRU00043"/>
    </source>
</evidence>
<evidence type="ECO:0000256" key="1">
    <source>
        <dbReference type="ARBA" id="ARBA00022692"/>
    </source>
</evidence>
<dbReference type="AlphaFoldDB" id="A0A8W8ILE8"/>
<evidence type="ECO:0000256" key="2">
    <source>
        <dbReference type="ARBA" id="ARBA00022989"/>
    </source>
</evidence>
<proteinExistence type="predicted"/>
<dbReference type="EnsemblMetazoa" id="G14674.10">
    <property type="protein sequence ID" value="G14674.10:cds"/>
    <property type="gene ID" value="G14674"/>
</dbReference>
<evidence type="ECO:0000313" key="7">
    <source>
        <dbReference type="EnsemblMetazoa" id="G14674.11:cds"/>
    </source>
</evidence>
<dbReference type="OrthoDB" id="6157089at2759"/>
<keyword evidence="2 4" id="KW-1133">Transmembrane helix</keyword>
<evidence type="ECO:0000313" key="8">
    <source>
        <dbReference type="Proteomes" id="UP000005408"/>
    </source>
</evidence>
<dbReference type="InterPro" id="IPR002126">
    <property type="entry name" value="Cadherin-like_dom"/>
</dbReference>
<dbReference type="GO" id="GO:0007156">
    <property type="term" value="P:homophilic cell adhesion via plasma membrane adhesion molecules"/>
    <property type="evidence" value="ECO:0007669"/>
    <property type="project" value="InterPro"/>
</dbReference>
<dbReference type="SMART" id="SM00112">
    <property type="entry name" value="CA"/>
    <property type="match status" value="4"/>
</dbReference>
<dbReference type="Pfam" id="PF00028">
    <property type="entry name" value="Cadherin"/>
    <property type="match status" value="1"/>
</dbReference>
<dbReference type="EnsemblMetazoa" id="G14674.7">
    <property type="protein sequence ID" value="G14674.7:cds"/>
    <property type="gene ID" value="G14674"/>
</dbReference>
<name>A0A8W8ILE8_MAGGI</name>
<feature type="transmembrane region" description="Helical" evidence="4">
    <location>
        <begin position="555"/>
        <end position="577"/>
    </location>
</feature>
<feature type="domain" description="Cadherin" evidence="6">
    <location>
        <begin position="435"/>
        <end position="548"/>
    </location>
</feature>
<dbReference type="EnsemblMetazoa" id="G14674.11">
    <property type="protein sequence ID" value="G14674.11:cds"/>
    <property type="gene ID" value="G14674"/>
</dbReference>
<dbReference type="InterPro" id="IPR015919">
    <property type="entry name" value="Cadherin-like_sf"/>
</dbReference>
<dbReference type="OMA" id="NIAWFTA"/>
<dbReference type="Proteomes" id="UP000005408">
    <property type="component" value="Unassembled WGS sequence"/>
</dbReference>
<dbReference type="PANTHER" id="PTHR24026:SF126">
    <property type="entry name" value="PROTOCADHERIN FAT 4"/>
    <property type="match status" value="1"/>
</dbReference>
<dbReference type="EnsemblMetazoa" id="G14674.6">
    <property type="protein sequence ID" value="G14674.6:cds"/>
    <property type="gene ID" value="G14674"/>
</dbReference>
<evidence type="ECO:0000259" key="6">
    <source>
        <dbReference type="PROSITE" id="PS50268"/>
    </source>
</evidence>
<dbReference type="CDD" id="cd11304">
    <property type="entry name" value="Cadherin_repeat"/>
    <property type="match status" value="3"/>
</dbReference>
<keyword evidence="8" id="KW-1185">Reference proteome</keyword>
<evidence type="ECO:0000256" key="4">
    <source>
        <dbReference type="SAM" id="Phobius"/>
    </source>
</evidence>
<dbReference type="PROSITE" id="PS50268">
    <property type="entry name" value="CADHERIN_2"/>
    <property type="match status" value="4"/>
</dbReference>
<feature type="signal peptide" evidence="5">
    <location>
        <begin position="1"/>
        <end position="22"/>
    </location>
</feature>
<protein>
    <recommendedName>
        <fullName evidence="6">Cadherin domain-containing protein</fullName>
    </recommendedName>
</protein>
<sequence length="620" mass="65565">MFKQGICFVFIIFFFAVYYSDAQPLAITSLPTAYDLPEDTIAETLIHTVVYSGVTAGDTVTCSMNTVANFFMKIVSGSTNYGVYVNANPTGLTYPNSFDVTVTCTGAPSGSTVSQILQVHITKNTPPTINNVPASISVDSTTTGSGVTIFTISASDTEGDQLYFEIICDPTGCPFEVFASGAILTTASLEGTTVGGYDINVYVNDSRTKVGPKVLSVTITNVNSAPTITNKLTTPVSVSENVAVGTTVRQYTATDVNGGTLTYSATYNPTSGGTYFSIVSTSGVVRTASSINYETLTVAERTVLITVTVRDTGALSDTTTLTVSIIDQNEAPAFPKTTYTLVTDEAGAGASIGNPNFQATDPDASSTITYSTTCTEVTIDSSTGAASFTSAYDMDVAGTTGSITCPITVSDGALTDTATLTVTVNNINDNTPTFGQASYTFTTANTAAVGTTLGSVAATDGDLSTSSFGTITYELNQLTLGGDYFGITTTGNLYVKSAITSLSLGATYTMTATARDGGLLSDTADITIIIPSTTTTTAATTTDRSKTFFEDPRNIAWFTAAMVVLALTIGLILYMCIRYGFHFKKYQKTYRSRRVDQDRERLGEFVEGKWKPWKVWDKPR</sequence>
<feature type="chain" id="PRO_5042430854" description="Cadherin domain-containing protein" evidence="5">
    <location>
        <begin position="23"/>
        <end position="620"/>
    </location>
</feature>